<evidence type="ECO:0000313" key="6">
    <source>
        <dbReference type="EMBL" id="QLD13124.1"/>
    </source>
</evidence>
<gene>
    <name evidence="6" type="ORF">HW566_15900</name>
</gene>
<dbReference type="Proteomes" id="UP000509638">
    <property type="component" value="Chromosome"/>
</dbReference>
<sequence length="200" mass="21165">MSRPPRARESVLDAYEHLLISDGARGATMDAVATAAGVSKGGLLYHYNSKEALETALLDRMMELARLDVDEMAQHSEGIVAAYLRTSVMEDSALDRALLAGSRLAQSGHAAASAALRDVRTLWEEALRGHTRDETALQLVLLVGDGLYFNNALGAGAVVGPLPQGEDFDALIGLVLGVAAHGTAPGEGDPRVPDRTLRPR</sequence>
<dbReference type="EMBL" id="CP058316">
    <property type="protein sequence ID" value="QLD13124.1"/>
    <property type="molecule type" value="Genomic_DNA"/>
</dbReference>
<dbReference type="GO" id="GO:0003700">
    <property type="term" value="F:DNA-binding transcription factor activity"/>
    <property type="evidence" value="ECO:0007669"/>
    <property type="project" value="TreeGrafter"/>
</dbReference>
<dbReference type="PANTHER" id="PTHR30055">
    <property type="entry name" value="HTH-TYPE TRANSCRIPTIONAL REGULATOR RUTR"/>
    <property type="match status" value="1"/>
</dbReference>
<dbReference type="Gene3D" id="1.10.357.10">
    <property type="entry name" value="Tetracycline Repressor, domain 2"/>
    <property type="match status" value="1"/>
</dbReference>
<dbReference type="GO" id="GO:0000976">
    <property type="term" value="F:transcription cis-regulatory region binding"/>
    <property type="evidence" value="ECO:0007669"/>
    <property type="project" value="TreeGrafter"/>
</dbReference>
<keyword evidence="2 4" id="KW-0238">DNA-binding</keyword>
<proteinExistence type="predicted"/>
<dbReference type="RefSeq" id="WP_178014516.1">
    <property type="nucleotide sequence ID" value="NZ_CP058316.1"/>
</dbReference>
<evidence type="ECO:0000259" key="5">
    <source>
        <dbReference type="PROSITE" id="PS50977"/>
    </source>
</evidence>
<accession>A0A7D5EZ46</accession>
<dbReference type="InterPro" id="IPR009057">
    <property type="entry name" value="Homeodomain-like_sf"/>
</dbReference>
<dbReference type="InterPro" id="IPR041479">
    <property type="entry name" value="TetR_CgmR_C"/>
</dbReference>
<dbReference type="PROSITE" id="PS50977">
    <property type="entry name" value="HTH_TETR_2"/>
    <property type="match status" value="1"/>
</dbReference>
<dbReference type="PRINTS" id="PR00455">
    <property type="entry name" value="HTHTETR"/>
</dbReference>
<feature type="domain" description="HTH tetR-type" evidence="5">
    <location>
        <begin position="5"/>
        <end position="65"/>
    </location>
</feature>
<protein>
    <submittedName>
        <fullName evidence="6">TetR/AcrR family transcriptional regulator</fullName>
    </submittedName>
</protein>
<feature type="DNA-binding region" description="H-T-H motif" evidence="4">
    <location>
        <begin position="28"/>
        <end position="47"/>
    </location>
</feature>
<reference evidence="6 7" key="1">
    <citation type="submission" date="2020-06" db="EMBL/GenBank/DDBJ databases">
        <authorList>
            <person name="Jo H."/>
        </authorList>
    </citation>
    <scope>NUCLEOTIDE SEQUENCE [LARGE SCALE GENOMIC DNA]</scope>
    <source>
        <strain evidence="6 7">I46</strain>
    </source>
</reference>
<keyword evidence="3" id="KW-0804">Transcription</keyword>
<evidence type="ECO:0000256" key="3">
    <source>
        <dbReference type="ARBA" id="ARBA00023163"/>
    </source>
</evidence>
<evidence type="ECO:0000256" key="4">
    <source>
        <dbReference type="PROSITE-ProRule" id="PRU00335"/>
    </source>
</evidence>
<evidence type="ECO:0000313" key="7">
    <source>
        <dbReference type="Proteomes" id="UP000509638"/>
    </source>
</evidence>
<evidence type="ECO:0000256" key="1">
    <source>
        <dbReference type="ARBA" id="ARBA00023015"/>
    </source>
</evidence>
<evidence type="ECO:0000256" key="2">
    <source>
        <dbReference type="ARBA" id="ARBA00023125"/>
    </source>
</evidence>
<keyword evidence="1" id="KW-0805">Transcription regulation</keyword>
<dbReference type="PANTHER" id="PTHR30055:SF234">
    <property type="entry name" value="HTH-TYPE TRANSCRIPTIONAL REGULATOR BETI"/>
    <property type="match status" value="1"/>
</dbReference>
<organism evidence="6 7">
    <name type="scientific">Microbacterium oleivorans</name>
    <dbReference type="NCBI Taxonomy" id="273677"/>
    <lineage>
        <taxon>Bacteria</taxon>
        <taxon>Bacillati</taxon>
        <taxon>Actinomycetota</taxon>
        <taxon>Actinomycetes</taxon>
        <taxon>Micrococcales</taxon>
        <taxon>Microbacteriaceae</taxon>
        <taxon>Microbacterium</taxon>
    </lineage>
</organism>
<dbReference type="InterPro" id="IPR050109">
    <property type="entry name" value="HTH-type_TetR-like_transc_reg"/>
</dbReference>
<dbReference type="AlphaFoldDB" id="A0A7D5EZ46"/>
<dbReference type="SUPFAM" id="SSF46689">
    <property type="entry name" value="Homeodomain-like"/>
    <property type="match status" value="1"/>
</dbReference>
<name>A0A7D5EZ46_9MICO</name>
<dbReference type="Pfam" id="PF00440">
    <property type="entry name" value="TetR_N"/>
    <property type="match status" value="1"/>
</dbReference>
<dbReference type="Pfam" id="PF17937">
    <property type="entry name" value="TetR_C_28"/>
    <property type="match status" value="1"/>
</dbReference>
<dbReference type="InterPro" id="IPR001647">
    <property type="entry name" value="HTH_TetR"/>
</dbReference>